<evidence type="ECO:0000256" key="11">
    <source>
        <dbReference type="SAM" id="MobiDB-lite"/>
    </source>
</evidence>
<feature type="compositionally biased region" description="Low complexity" evidence="11">
    <location>
        <begin position="196"/>
        <end position="205"/>
    </location>
</feature>
<dbReference type="Proteomes" id="UP000694387">
    <property type="component" value="Chromosome 23"/>
</dbReference>
<dbReference type="Pfam" id="PF04622">
    <property type="entry name" value="ERG2_Sigma1R"/>
    <property type="match status" value="1"/>
</dbReference>
<evidence type="ECO:0000256" key="9">
    <source>
        <dbReference type="ARBA" id="ARBA00023136"/>
    </source>
</evidence>
<evidence type="ECO:0000313" key="13">
    <source>
        <dbReference type="Ensembl" id="ENSEASP00005048431.1"/>
    </source>
</evidence>
<evidence type="ECO:0000313" key="14">
    <source>
        <dbReference type="Proteomes" id="UP000694387"/>
    </source>
</evidence>
<evidence type="ECO:0000256" key="6">
    <source>
        <dbReference type="ARBA" id="ARBA00022692"/>
    </source>
</evidence>
<dbReference type="PANTHER" id="PTHR10868:SF1">
    <property type="entry name" value="SIGMA NON-OPIOID INTRACELLULAR RECEPTOR 1"/>
    <property type="match status" value="1"/>
</dbReference>
<protein>
    <recommendedName>
        <fullName evidence="5">Sigma non-opioid intracellular receptor 1</fullName>
    </recommendedName>
    <alternativeName>
        <fullName evidence="10">Sigma 1-type opioid receptor</fullName>
    </alternativeName>
</protein>
<feature type="compositionally biased region" description="Basic residues" evidence="11">
    <location>
        <begin position="271"/>
        <end position="283"/>
    </location>
</feature>
<feature type="compositionally biased region" description="Basic and acidic residues" evidence="11">
    <location>
        <begin position="235"/>
        <end position="247"/>
    </location>
</feature>
<evidence type="ECO:0000256" key="10">
    <source>
        <dbReference type="ARBA" id="ARBA00033467"/>
    </source>
</evidence>
<accession>A0A9L0J566</accession>
<evidence type="ECO:0000256" key="8">
    <source>
        <dbReference type="ARBA" id="ARBA00022989"/>
    </source>
</evidence>
<dbReference type="GO" id="GO:0005789">
    <property type="term" value="C:endoplasmic reticulum membrane"/>
    <property type="evidence" value="ECO:0007669"/>
    <property type="project" value="UniProtKB-SubCell"/>
</dbReference>
<evidence type="ECO:0000256" key="4">
    <source>
        <dbReference type="ARBA" id="ARBA00007141"/>
    </source>
</evidence>
<evidence type="ECO:0000256" key="1">
    <source>
        <dbReference type="ARBA" id="ARBA00004540"/>
    </source>
</evidence>
<reference evidence="13 14" key="1">
    <citation type="journal article" date="2020" name="Nat. Commun.">
        <title>Donkey genomes provide new insights into domestication and selection for coat color.</title>
        <authorList>
            <person name="Wang"/>
            <person name="C."/>
            <person name="Li"/>
            <person name="H."/>
            <person name="Guo"/>
            <person name="Y."/>
            <person name="Huang"/>
            <person name="J."/>
            <person name="Sun"/>
            <person name="Y."/>
            <person name="Min"/>
            <person name="J."/>
            <person name="Wang"/>
            <person name="J."/>
            <person name="Fang"/>
            <person name="X."/>
            <person name="Zhao"/>
            <person name="Z."/>
            <person name="Wang"/>
            <person name="S."/>
            <person name="Zhang"/>
            <person name="Y."/>
            <person name="Liu"/>
            <person name="Q."/>
            <person name="Jiang"/>
            <person name="Q."/>
            <person name="Wang"/>
            <person name="X."/>
            <person name="Guo"/>
            <person name="Y."/>
            <person name="Yang"/>
            <person name="C."/>
            <person name="Wang"/>
            <person name="Y."/>
            <person name="Tian"/>
            <person name="F."/>
            <person name="Zhuang"/>
            <person name="G."/>
            <person name="Fan"/>
            <person name="Y."/>
            <person name="Gao"/>
            <person name="Q."/>
            <person name="Li"/>
            <person name="Y."/>
            <person name="Ju"/>
            <person name="Z."/>
            <person name="Li"/>
            <person name="J."/>
            <person name="Li"/>
            <person name="R."/>
            <person name="Hou"/>
            <person name="M."/>
            <person name="Yang"/>
            <person name="G."/>
            <person name="Liu"/>
            <person name="G."/>
            <person name="Liu"/>
            <person name="W."/>
            <person name="Guo"/>
            <person name="J."/>
            <person name="Pan"/>
            <person name="S."/>
            <person name="Fan"/>
            <person name="G."/>
            <person name="Zhang"/>
            <person name="W."/>
            <person name="Zhang"/>
            <person name="R."/>
            <person name="Yu"/>
            <person name="J."/>
            <person name="Zhang"/>
            <person name="X."/>
            <person name="Yin"/>
            <person name="Q."/>
            <person name="Ji"/>
            <person name="C."/>
            <person name="Jin"/>
            <person name="Y."/>
            <person name="Yue"/>
            <person name="G."/>
            <person name="Liu"/>
            <person name="M."/>
            <person name="Xu"/>
            <person name="J."/>
            <person name="Liu"/>
            <person name="S."/>
            <person name="Jordana"/>
            <person name="J."/>
            <person name="Noce"/>
            <person name="A."/>
            <person name="Amills"/>
            <person name="M."/>
            <person name="Wu"/>
            <person name="D.D."/>
            <person name="Li"/>
            <person name="S."/>
            <person name="Zhou"/>
            <person name="X. and Zhong"/>
            <person name="J."/>
        </authorList>
    </citation>
    <scope>NUCLEOTIDE SEQUENCE [LARGE SCALE GENOMIC DNA]</scope>
</reference>
<gene>
    <name evidence="13" type="primary">SIGMAR1</name>
</gene>
<evidence type="ECO:0000256" key="3">
    <source>
        <dbReference type="ARBA" id="ARBA00004649"/>
    </source>
</evidence>
<dbReference type="Ensembl" id="ENSEAST00005005754.2">
    <property type="protein sequence ID" value="ENSEASP00005048431.1"/>
    <property type="gene ID" value="ENSEASG00005003929.2"/>
</dbReference>
<proteinExistence type="inferred from homology"/>
<organism evidence="13 14">
    <name type="scientific">Equus asinus</name>
    <name type="common">Donkey</name>
    <name type="synonym">Equus africanus asinus</name>
    <dbReference type="NCBI Taxonomy" id="9793"/>
    <lineage>
        <taxon>Eukaryota</taxon>
        <taxon>Metazoa</taxon>
        <taxon>Chordata</taxon>
        <taxon>Craniata</taxon>
        <taxon>Vertebrata</taxon>
        <taxon>Euteleostomi</taxon>
        <taxon>Mammalia</taxon>
        <taxon>Eutheria</taxon>
        <taxon>Laurasiatheria</taxon>
        <taxon>Perissodactyla</taxon>
        <taxon>Equidae</taxon>
        <taxon>Equus</taxon>
    </lineage>
</organism>
<dbReference type="GO" id="GO:0005637">
    <property type="term" value="C:nuclear inner membrane"/>
    <property type="evidence" value="ECO:0007669"/>
    <property type="project" value="UniProtKB-SubCell"/>
</dbReference>
<evidence type="ECO:0000256" key="2">
    <source>
        <dbReference type="ARBA" id="ARBA00004586"/>
    </source>
</evidence>
<feature type="compositionally biased region" description="Low complexity" evidence="11">
    <location>
        <begin position="284"/>
        <end position="293"/>
    </location>
</feature>
<evidence type="ECO:0000256" key="12">
    <source>
        <dbReference type="SAM" id="Phobius"/>
    </source>
</evidence>
<keyword evidence="8 12" id="KW-1133">Transmembrane helix</keyword>
<feature type="transmembrane region" description="Helical" evidence="12">
    <location>
        <begin position="401"/>
        <end position="422"/>
    </location>
</feature>
<feature type="transmembrane region" description="Helical" evidence="12">
    <location>
        <begin position="428"/>
        <end position="454"/>
    </location>
</feature>
<dbReference type="AlphaFoldDB" id="A0A9L0J566"/>
<evidence type="ECO:0000256" key="5">
    <source>
        <dbReference type="ARBA" id="ARBA00020208"/>
    </source>
</evidence>
<reference evidence="13" key="2">
    <citation type="submission" date="2025-08" db="UniProtKB">
        <authorList>
            <consortium name="Ensembl"/>
        </authorList>
    </citation>
    <scope>IDENTIFICATION</scope>
</reference>
<name>A0A9L0J566_EQUAS</name>
<keyword evidence="14" id="KW-1185">Reference proteome</keyword>
<feature type="region of interest" description="Disordered" evidence="11">
    <location>
        <begin position="196"/>
        <end position="293"/>
    </location>
</feature>
<sequence length="498" mass="54007">MQWAVGRRWAWAAMLLAAAAVLAQVGRLWLGTQNFVFQREEIAQLARQYAGLDHELAFSRLIVELRRLHPGHVLPDEELQWVFVNAGGWMGAMCLLHASLSEYVLLFGTALGSGGHSGRYWAEISDTIISGTFHQWREGTTKSEVFYPGFSAALQRPIPPNLAIWRVGDTCWWAGAAEPTGASPFAPPPALPRWGPAPVAAASRAASERTAARGAHGGGSARRGPAQGTGPRQGPPERRAEQRESRGDAGGSGPRQAGECGRGVRGARERWRPRRPLPARSRPRPGLCPRRPLSPRLLGSSPLRLCPISPSVPLYSLSRPVSNLSFLSLSPAASVSSCLSQPLSHYLCLSASVSLSLSLSLDCLSLRSLIFLSCSSLFYLPCLSIQYLYQSHLSPSLSLHSCLCLIVLSLPASVSPCLLVPFPFLSPYLSVIVSLCWISLSSISLCFLVLVTLFDPLSLYLSSANAHFCLFESGLSLSCSFYLSVSVDFWESSFCLFP</sequence>
<evidence type="ECO:0000256" key="7">
    <source>
        <dbReference type="ARBA" id="ARBA00022824"/>
    </source>
</evidence>
<comment type="subcellular location">
    <subcellularLocation>
        <location evidence="2">Endoplasmic reticulum membrane</location>
    </subcellularLocation>
    <subcellularLocation>
        <location evidence="1">Nucleus inner membrane</location>
    </subcellularLocation>
    <subcellularLocation>
        <location evidence="3">Nucleus outer membrane</location>
    </subcellularLocation>
</comment>
<dbReference type="PANTHER" id="PTHR10868">
    <property type="entry name" value="SIGMA 1-TYPE OPIOID RECEPTOR-RELATED"/>
    <property type="match status" value="1"/>
</dbReference>
<feature type="transmembrane region" description="Helical" evidence="12">
    <location>
        <begin position="369"/>
        <end position="389"/>
    </location>
</feature>
<dbReference type="InterPro" id="IPR006716">
    <property type="entry name" value="ERG2_sigma1_rcpt-like"/>
</dbReference>
<keyword evidence="7" id="KW-0256">Endoplasmic reticulum</keyword>
<reference evidence="13" key="3">
    <citation type="submission" date="2025-09" db="UniProtKB">
        <authorList>
            <consortium name="Ensembl"/>
        </authorList>
    </citation>
    <scope>IDENTIFICATION</scope>
</reference>
<comment type="similarity">
    <text evidence="4">Belongs to the ERG2 family.</text>
</comment>
<dbReference type="GO" id="GO:0005640">
    <property type="term" value="C:nuclear outer membrane"/>
    <property type="evidence" value="ECO:0007669"/>
    <property type="project" value="UniProtKB-SubCell"/>
</dbReference>
<keyword evidence="9 12" id="KW-0472">Membrane</keyword>
<keyword evidence="6 12" id="KW-0812">Transmembrane</keyword>
<dbReference type="GeneTree" id="ENSGT00390000012082"/>